<dbReference type="Proteomes" id="UP000192335">
    <property type="component" value="Unassembled WGS sequence"/>
</dbReference>
<gene>
    <name evidence="1" type="ORF">B4U45_14120</name>
</gene>
<dbReference type="EMBL" id="MWQA01000001">
    <property type="protein sequence ID" value="ORC07564.1"/>
    <property type="molecule type" value="Genomic_DNA"/>
</dbReference>
<evidence type="ECO:0000313" key="2">
    <source>
        <dbReference type="Proteomes" id="UP000192335"/>
    </source>
</evidence>
<accession>A0A8E2LNK1</accession>
<comment type="caution">
    <text evidence="1">The sequence shown here is derived from an EMBL/GenBank/DDBJ whole genome shotgun (WGS) entry which is preliminary data.</text>
</comment>
<name>A0A8E2LNK1_9MYCO</name>
<proteinExistence type="predicted"/>
<protein>
    <submittedName>
        <fullName evidence="1">Uncharacterized protein</fullName>
    </submittedName>
</protein>
<reference evidence="1 2" key="1">
    <citation type="submission" date="2017-02" db="EMBL/GenBank/DDBJ databases">
        <title>Mycobacterium kansasii genomes.</title>
        <authorList>
            <person name="Borowka P."/>
            <person name="Strapagiel D."/>
            <person name="Marciniak B."/>
            <person name="Lach J."/>
            <person name="Bakula Z."/>
            <person name="Van Ingen J."/>
            <person name="Safianowska A."/>
            <person name="Brzostek A."/>
            <person name="Dziadek J."/>
            <person name="Jagielski T."/>
        </authorList>
    </citation>
    <scope>NUCLEOTIDE SEQUENCE [LARGE SCALE GENOMIC DNA]</scope>
    <source>
        <strain evidence="1 2">12MK</strain>
    </source>
</reference>
<dbReference type="AlphaFoldDB" id="A0A8E2LNK1"/>
<sequence>MMTKDCELGLVDDADVSYYLVCRNEGHYIDSEERGSRRRYWMFRRFEDAEKYLLFIISQMARPGKYTNSVGYRWVQEGLDARVSLSRPDPVNFPGCVSLRVDDEATDRGWMAESDAVQASHILVLTFEELDTLLREGIPADWFTISIVTD</sequence>
<evidence type="ECO:0000313" key="1">
    <source>
        <dbReference type="EMBL" id="ORC07564.1"/>
    </source>
</evidence>
<organism evidence="1 2">
    <name type="scientific">Mycobacterium persicum</name>
    <dbReference type="NCBI Taxonomy" id="1487726"/>
    <lineage>
        <taxon>Bacteria</taxon>
        <taxon>Bacillati</taxon>
        <taxon>Actinomycetota</taxon>
        <taxon>Actinomycetes</taxon>
        <taxon>Mycobacteriales</taxon>
        <taxon>Mycobacteriaceae</taxon>
        <taxon>Mycobacterium</taxon>
    </lineage>
</organism>